<evidence type="ECO:0000256" key="1">
    <source>
        <dbReference type="ARBA" id="ARBA00022723"/>
    </source>
</evidence>
<sequence>MVRGCSTTSRNKTDDMTLHVFPTEKELVKLWLQQMKQDFGDLELLAKRIVKGPRGTFRVCSLHFTHDSYDLRGSQTYLKKECSSSCISRLYISTTNKTTAIFNCRSDIIKCSINN</sequence>
<accession>A0AAV3AW86</accession>
<name>A0AAV3AW86_PYXAD</name>
<evidence type="ECO:0000256" key="4">
    <source>
        <dbReference type="ARBA" id="ARBA00023125"/>
    </source>
</evidence>
<keyword evidence="4 5" id="KW-0238">DNA-binding</keyword>
<evidence type="ECO:0000256" key="5">
    <source>
        <dbReference type="PROSITE-ProRule" id="PRU00309"/>
    </source>
</evidence>
<comment type="caution">
    <text evidence="7">The sequence shown here is derived from an EMBL/GenBank/DDBJ whole genome shotgun (WGS) entry which is preliminary data.</text>
</comment>
<dbReference type="SUPFAM" id="SSF57716">
    <property type="entry name" value="Glucocorticoid receptor-like (DNA-binding domain)"/>
    <property type="match status" value="1"/>
</dbReference>
<dbReference type="AlphaFoldDB" id="A0AAV3AW86"/>
<dbReference type="GO" id="GO:0003677">
    <property type="term" value="F:DNA binding"/>
    <property type="evidence" value="ECO:0007669"/>
    <property type="project" value="UniProtKB-UniRule"/>
</dbReference>
<keyword evidence="8" id="KW-1185">Reference proteome</keyword>
<dbReference type="EMBL" id="DYDO01000004">
    <property type="protein sequence ID" value="DBA26303.1"/>
    <property type="molecule type" value="Genomic_DNA"/>
</dbReference>
<dbReference type="PROSITE" id="PS50950">
    <property type="entry name" value="ZF_THAP"/>
    <property type="match status" value="1"/>
</dbReference>
<evidence type="ECO:0000256" key="3">
    <source>
        <dbReference type="ARBA" id="ARBA00022833"/>
    </source>
</evidence>
<dbReference type="Pfam" id="PF05485">
    <property type="entry name" value="THAP"/>
    <property type="match status" value="1"/>
</dbReference>
<evidence type="ECO:0000259" key="6">
    <source>
        <dbReference type="PROSITE" id="PS50950"/>
    </source>
</evidence>
<dbReference type="GO" id="GO:0008270">
    <property type="term" value="F:zinc ion binding"/>
    <property type="evidence" value="ECO:0007669"/>
    <property type="project" value="UniProtKB-KW"/>
</dbReference>
<dbReference type="InterPro" id="IPR006612">
    <property type="entry name" value="THAP_Znf"/>
</dbReference>
<keyword evidence="1" id="KW-0479">Metal-binding</keyword>
<evidence type="ECO:0000256" key="2">
    <source>
        <dbReference type="ARBA" id="ARBA00022771"/>
    </source>
</evidence>
<dbReference type="PANTHER" id="PTHR28624">
    <property type="entry name" value="COILED-COIL DOMAIN-CONTAINING PROTEIN 51"/>
    <property type="match status" value="1"/>
</dbReference>
<dbReference type="InterPro" id="IPR037660">
    <property type="entry name" value="CCDC51"/>
</dbReference>
<evidence type="ECO:0000313" key="7">
    <source>
        <dbReference type="EMBL" id="DBA26303.1"/>
    </source>
</evidence>
<proteinExistence type="predicted"/>
<reference evidence="7" key="1">
    <citation type="thesis" date="2020" institute="ProQuest LLC" country="789 East Eisenhower Parkway, Ann Arbor, MI, USA">
        <title>Comparative Genomics and Chromosome Evolution.</title>
        <authorList>
            <person name="Mudd A.B."/>
        </authorList>
    </citation>
    <scope>NUCLEOTIDE SEQUENCE</scope>
    <source>
        <strain evidence="7">1538</strain>
        <tissue evidence="7">Blood</tissue>
    </source>
</reference>
<dbReference type="PANTHER" id="PTHR28624:SF1">
    <property type="entry name" value="MITOCHONDRIAL POTASSIUM CHANNEL"/>
    <property type="match status" value="1"/>
</dbReference>
<feature type="domain" description="THAP-type" evidence="6">
    <location>
        <begin position="1"/>
        <end position="91"/>
    </location>
</feature>
<gene>
    <name evidence="7" type="ORF">GDO54_010582</name>
</gene>
<organism evidence="7 8">
    <name type="scientific">Pyxicephalus adspersus</name>
    <name type="common">African bullfrog</name>
    <dbReference type="NCBI Taxonomy" id="30357"/>
    <lineage>
        <taxon>Eukaryota</taxon>
        <taxon>Metazoa</taxon>
        <taxon>Chordata</taxon>
        <taxon>Craniata</taxon>
        <taxon>Vertebrata</taxon>
        <taxon>Euteleostomi</taxon>
        <taxon>Amphibia</taxon>
        <taxon>Batrachia</taxon>
        <taxon>Anura</taxon>
        <taxon>Neobatrachia</taxon>
        <taxon>Ranoidea</taxon>
        <taxon>Pyxicephalidae</taxon>
        <taxon>Pyxicephalinae</taxon>
        <taxon>Pyxicephalus</taxon>
    </lineage>
</organism>
<protein>
    <recommendedName>
        <fullName evidence="6">THAP-type domain-containing protein</fullName>
    </recommendedName>
</protein>
<keyword evidence="3" id="KW-0862">Zinc</keyword>
<keyword evidence="2 5" id="KW-0863">Zinc-finger</keyword>
<dbReference type="Proteomes" id="UP001181693">
    <property type="component" value="Unassembled WGS sequence"/>
</dbReference>
<evidence type="ECO:0000313" key="8">
    <source>
        <dbReference type="Proteomes" id="UP001181693"/>
    </source>
</evidence>